<feature type="region of interest" description="Disordered" evidence="1">
    <location>
        <begin position="111"/>
        <end position="131"/>
    </location>
</feature>
<dbReference type="InterPro" id="IPR052657">
    <property type="entry name" value="PDP_family_Arabidopsis"/>
</dbReference>
<dbReference type="Proteomes" id="UP000053144">
    <property type="component" value="Chromosome 4"/>
</dbReference>
<proteinExistence type="predicted"/>
<evidence type="ECO:0000313" key="3">
    <source>
        <dbReference type="EMBL" id="KOM41805.1"/>
    </source>
</evidence>
<dbReference type="AlphaFoldDB" id="A0A0L9UFW3"/>
<dbReference type="PANTHER" id="PTHR10688:SF5">
    <property type="entry name" value="PWWP DOMAIN-CONTAINING PROTEIN 1-RELATED"/>
    <property type="match status" value="1"/>
</dbReference>
<accession>A0A0L9UFW3</accession>
<protein>
    <recommendedName>
        <fullName evidence="2">PWWP domain-containing protein</fullName>
    </recommendedName>
</protein>
<dbReference type="OMA" id="HSKFELE"/>
<dbReference type="CDD" id="cd05162">
    <property type="entry name" value="PWWP"/>
    <property type="match status" value="1"/>
</dbReference>
<evidence type="ECO:0000259" key="2">
    <source>
        <dbReference type="PROSITE" id="PS50812"/>
    </source>
</evidence>
<dbReference type="STRING" id="3914.A0A0L9UFW3"/>
<dbReference type="EMBL" id="CM003374">
    <property type="protein sequence ID" value="KOM41805.1"/>
    <property type="molecule type" value="Genomic_DNA"/>
</dbReference>
<feature type="region of interest" description="Disordered" evidence="1">
    <location>
        <begin position="174"/>
        <end position="229"/>
    </location>
</feature>
<name>A0A0L9UFW3_PHAAN</name>
<dbReference type="PANTHER" id="PTHR10688">
    <property type="entry name" value="PWWP DOMAIN-CONTAINING PROTEIN"/>
    <property type="match status" value="1"/>
</dbReference>
<dbReference type="PROSITE" id="PS50812">
    <property type="entry name" value="PWWP"/>
    <property type="match status" value="1"/>
</dbReference>
<feature type="domain" description="PWWP" evidence="2">
    <location>
        <begin position="24"/>
        <end position="89"/>
    </location>
</feature>
<dbReference type="Gene3D" id="2.30.30.140">
    <property type="match status" value="1"/>
</dbReference>
<reference evidence="4" key="1">
    <citation type="journal article" date="2015" name="Proc. Natl. Acad. Sci. U.S.A.">
        <title>Genome sequencing of adzuki bean (Vigna angularis) provides insight into high starch and low fat accumulation and domestication.</title>
        <authorList>
            <person name="Yang K."/>
            <person name="Tian Z."/>
            <person name="Chen C."/>
            <person name="Luo L."/>
            <person name="Zhao B."/>
            <person name="Wang Z."/>
            <person name="Yu L."/>
            <person name="Li Y."/>
            <person name="Sun Y."/>
            <person name="Li W."/>
            <person name="Chen Y."/>
            <person name="Li Y."/>
            <person name="Zhang Y."/>
            <person name="Ai D."/>
            <person name="Zhao J."/>
            <person name="Shang C."/>
            <person name="Ma Y."/>
            <person name="Wu B."/>
            <person name="Wang M."/>
            <person name="Gao L."/>
            <person name="Sun D."/>
            <person name="Zhang P."/>
            <person name="Guo F."/>
            <person name="Wang W."/>
            <person name="Li Y."/>
            <person name="Wang J."/>
            <person name="Varshney R.K."/>
            <person name="Wang J."/>
            <person name="Ling H.Q."/>
            <person name="Wan P."/>
        </authorList>
    </citation>
    <scope>NUCLEOTIDE SEQUENCE</scope>
    <source>
        <strain evidence="4">cv. Jingnong 6</strain>
    </source>
</reference>
<dbReference type="InterPro" id="IPR000313">
    <property type="entry name" value="PWWP_dom"/>
</dbReference>
<dbReference type="Gramene" id="KOM41805">
    <property type="protein sequence ID" value="KOM41805"/>
    <property type="gene ID" value="LR48_Vigan04g200300"/>
</dbReference>
<organism evidence="3 4">
    <name type="scientific">Phaseolus angularis</name>
    <name type="common">Azuki bean</name>
    <name type="synonym">Vigna angularis</name>
    <dbReference type="NCBI Taxonomy" id="3914"/>
    <lineage>
        <taxon>Eukaryota</taxon>
        <taxon>Viridiplantae</taxon>
        <taxon>Streptophyta</taxon>
        <taxon>Embryophyta</taxon>
        <taxon>Tracheophyta</taxon>
        <taxon>Spermatophyta</taxon>
        <taxon>Magnoliopsida</taxon>
        <taxon>eudicotyledons</taxon>
        <taxon>Gunneridae</taxon>
        <taxon>Pentapetalae</taxon>
        <taxon>rosids</taxon>
        <taxon>fabids</taxon>
        <taxon>Fabales</taxon>
        <taxon>Fabaceae</taxon>
        <taxon>Papilionoideae</taxon>
        <taxon>50 kb inversion clade</taxon>
        <taxon>NPAAA clade</taxon>
        <taxon>indigoferoid/millettioid clade</taxon>
        <taxon>Phaseoleae</taxon>
        <taxon>Vigna</taxon>
    </lineage>
</organism>
<evidence type="ECO:0000256" key="1">
    <source>
        <dbReference type="SAM" id="MobiDB-lite"/>
    </source>
</evidence>
<dbReference type="Pfam" id="PF00855">
    <property type="entry name" value="PWWP"/>
    <property type="match status" value="1"/>
</dbReference>
<sequence>MNGCGGESGKSETSEGYANNSVTFGDVIFIKLRRSSWWPAQVVDENSVNKSVKPSKRSKRSPTDILVRHYGSYIYSYVDPIKCRAEFKKIIEHNDGSLRKILLQTLEQDLPSTKSGRSKRSSLKPKGSSCPVSSQAAIQSIEVALFPFSGALIGESWMFMVWKLLLIPFPDGSSHSGSSSKDSAGKKKSNGQDEEQNKIKHKKQKDMSNDDNAGQSHETSSLGKSPELSSRRIRVMENLGLIAPAGSPFQKGAHKDNQAS</sequence>
<evidence type="ECO:0000313" key="4">
    <source>
        <dbReference type="Proteomes" id="UP000053144"/>
    </source>
</evidence>
<gene>
    <name evidence="3" type="ORF">LR48_Vigan04g200300</name>
</gene>
<feature type="compositionally biased region" description="Polar residues" evidence="1">
    <location>
        <begin position="210"/>
        <end position="223"/>
    </location>
</feature>
<dbReference type="SUPFAM" id="SSF63748">
    <property type="entry name" value="Tudor/PWWP/MBT"/>
    <property type="match status" value="1"/>
</dbReference>